<organism evidence="2 3">
    <name type="scientific">Amnibacterium endophyticum</name>
    <dbReference type="NCBI Taxonomy" id="2109337"/>
    <lineage>
        <taxon>Bacteria</taxon>
        <taxon>Bacillati</taxon>
        <taxon>Actinomycetota</taxon>
        <taxon>Actinomycetes</taxon>
        <taxon>Micrococcales</taxon>
        <taxon>Microbacteriaceae</taxon>
        <taxon>Amnibacterium</taxon>
    </lineage>
</organism>
<sequence>MHVLLTGATGYIGSSVLSALLSRGHDVTAVVRGDDKAAAVRERGATGVVADLMDRDEAVRLMRAANGVIHLASDPDDAEGFDRAVAEAAVDALSGTDTPYVHTGGCWVYGAGDAIEETDPYDPPALTAWRPGVIALLEAADVPVTVVHPGIVHGGGKGLVPMTTEGAKDDAGRIRLVGDGSQHWTTIHVDDLADLYVAVLEAGSGFADVLGVSGQNPTFAEIAAATGAETLPEEPAATRERLGDAFAEAMLLDQQASGDKARAIGGWAPKRPGLLEELRAQASGTNR</sequence>
<dbReference type="InterPro" id="IPR051783">
    <property type="entry name" value="NAD(P)-dependent_oxidoreduct"/>
</dbReference>
<evidence type="ECO:0000313" key="2">
    <source>
        <dbReference type="EMBL" id="MFD1721784.1"/>
    </source>
</evidence>
<protein>
    <submittedName>
        <fullName evidence="2">NAD-dependent epimerase/dehydratase family protein</fullName>
    </submittedName>
</protein>
<dbReference type="Pfam" id="PF01370">
    <property type="entry name" value="Epimerase"/>
    <property type="match status" value="1"/>
</dbReference>
<dbReference type="InterPro" id="IPR036291">
    <property type="entry name" value="NAD(P)-bd_dom_sf"/>
</dbReference>
<evidence type="ECO:0000313" key="3">
    <source>
        <dbReference type="Proteomes" id="UP001597347"/>
    </source>
</evidence>
<comment type="caution">
    <text evidence="2">The sequence shown here is derived from an EMBL/GenBank/DDBJ whole genome shotgun (WGS) entry which is preliminary data.</text>
</comment>
<dbReference type="PANTHER" id="PTHR48079">
    <property type="entry name" value="PROTEIN YEEZ"/>
    <property type="match status" value="1"/>
</dbReference>
<dbReference type="Proteomes" id="UP001597347">
    <property type="component" value="Unassembled WGS sequence"/>
</dbReference>
<dbReference type="EMBL" id="JBHUEA010000013">
    <property type="protein sequence ID" value="MFD1721784.1"/>
    <property type="molecule type" value="Genomic_DNA"/>
</dbReference>
<dbReference type="InterPro" id="IPR001509">
    <property type="entry name" value="Epimerase_deHydtase"/>
</dbReference>
<evidence type="ECO:0000259" key="1">
    <source>
        <dbReference type="Pfam" id="PF01370"/>
    </source>
</evidence>
<name>A0ABW4LIA9_9MICO</name>
<dbReference type="RefSeq" id="WP_377934330.1">
    <property type="nucleotide sequence ID" value="NZ_JBHUEA010000013.1"/>
</dbReference>
<keyword evidence="3" id="KW-1185">Reference proteome</keyword>
<proteinExistence type="predicted"/>
<feature type="domain" description="NAD-dependent epimerase/dehydratase" evidence="1">
    <location>
        <begin position="3"/>
        <end position="202"/>
    </location>
</feature>
<dbReference type="Gene3D" id="3.40.50.720">
    <property type="entry name" value="NAD(P)-binding Rossmann-like Domain"/>
    <property type="match status" value="1"/>
</dbReference>
<reference evidence="3" key="1">
    <citation type="journal article" date="2019" name="Int. J. Syst. Evol. Microbiol.">
        <title>The Global Catalogue of Microorganisms (GCM) 10K type strain sequencing project: providing services to taxonomists for standard genome sequencing and annotation.</title>
        <authorList>
            <consortium name="The Broad Institute Genomics Platform"/>
            <consortium name="The Broad Institute Genome Sequencing Center for Infectious Disease"/>
            <person name="Wu L."/>
            <person name="Ma J."/>
        </authorList>
    </citation>
    <scope>NUCLEOTIDE SEQUENCE [LARGE SCALE GENOMIC DNA]</scope>
    <source>
        <strain evidence="3">CGMCC 1.12471</strain>
    </source>
</reference>
<dbReference type="PANTHER" id="PTHR48079:SF6">
    <property type="entry name" value="NAD(P)-BINDING DOMAIN-CONTAINING PROTEIN-RELATED"/>
    <property type="match status" value="1"/>
</dbReference>
<dbReference type="SUPFAM" id="SSF51735">
    <property type="entry name" value="NAD(P)-binding Rossmann-fold domains"/>
    <property type="match status" value="1"/>
</dbReference>
<gene>
    <name evidence="2" type="ORF">ACFSBI_09500</name>
</gene>
<accession>A0ABW4LIA9</accession>